<sequence>MKENPAMNSTATDTRELARTRQDVIGVNPSRARARVRALLHHEALTPARLVAPILVQPDARPTTDYAHIPTAVALSRLGEYVRDLRMLGVQACKLFVYVENKTDSAKEALRPSNLMVAAIQTVREAVEDMVISTEVCGCAWTSTGECAILTPDDRADHERTCALMAAMAVLHADAGADIIGPAAMIDGSVTAIRTLLDQNGYLDVGLTPSVIFHSHLFGPYKNAMDTDPGRGDRRGFQIDPEHQGQALHQAARWLAEGADALLVQPALTSVDVLVKLRGRTAVPITAFSVSREQQLFADASDAELCEYVRMLVRAGADLVITYDATRIAAALAGAR</sequence>
<dbReference type="Proteomes" id="UP000586827">
    <property type="component" value="Unassembled WGS sequence"/>
</dbReference>
<comment type="similarity">
    <text evidence="2 13">Belongs to the ALAD family.</text>
</comment>
<dbReference type="GO" id="GO:0008270">
    <property type="term" value="F:zinc ion binding"/>
    <property type="evidence" value="ECO:0007669"/>
    <property type="project" value="TreeGrafter"/>
</dbReference>
<feature type="binding site" evidence="12">
    <location>
        <position position="139"/>
    </location>
    <ligand>
        <name>Zn(2+)</name>
        <dbReference type="ChEBI" id="CHEBI:29105"/>
        <note>catalytic</note>
    </ligand>
</feature>
<dbReference type="GO" id="GO:0004655">
    <property type="term" value="F:porphobilinogen synthase activity"/>
    <property type="evidence" value="ECO:0007669"/>
    <property type="project" value="UniProtKB-EC"/>
</dbReference>
<organism evidence="15 16">
    <name type="scientific">Nocardia uniformis</name>
    <dbReference type="NCBI Taxonomy" id="53432"/>
    <lineage>
        <taxon>Bacteria</taxon>
        <taxon>Bacillati</taxon>
        <taxon>Actinomycetota</taxon>
        <taxon>Actinomycetes</taxon>
        <taxon>Mycobacteriales</taxon>
        <taxon>Nocardiaceae</taxon>
        <taxon>Nocardia</taxon>
    </lineage>
</organism>
<keyword evidence="8" id="KW-0627">Porphyrin biosynthesis</keyword>
<evidence type="ECO:0000256" key="11">
    <source>
        <dbReference type="ARBA" id="ARBA00047651"/>
    </source>
</evidence>
<dbReference type="RefSeq" id="WP_067529557.1">
    <property type="nucleotide sequence ID" value="NZ_JABELX010000001.1"/>
</dbReference>
<protein>
    <recommendedName>
        <fullName evidence="5">Delta-aminolevulinic acid dehydratase</fullName>
        <ecNumber evidence="4">4.2.1.24</ecNumber>
    </recommendedName>
    <alternativeName>
        <fullName evidence="10">Porphobilinogen synthase</fullName>
    </alternativeName>
</protein>
<comment type="function">
    <text evidence="9">Catalyzes an early step in the biosynthesis of tetrapyrroles. Binds two molecules of 5-aminolevulinate per subunit, each at a distinct site, and catalyzes their condensation to form porphobilinogen.</text>
</comment>
<evidence type="ECO:0000256" key="1">
    <source>
        <dbReference type="ARBA" id="ARBA00004694"/>
    </source>
</evidence>
<evidence type="ECO:0000256" key="4">
    <source>
        <dbReference type="ARBA" id="ARBA00012053"/>
    </source>
</evidence>
<evidence type="ECO:0000256" key="8">
    <source>
        <dbReference type="ARBA" id="ARBA00023244"/>
    </source>
</evidence>
<comment type="catalytic activity">
    <reaction evidence="11">
        <text>2 5-aminolevulinate = porphobilinogen + 2 H2O + H(+)</text>
        <dbReference type="Rhea" id="RHEA:24064"/>
        <dbReference type="ChEBI" id="CHEBI:15377"/>
        <dbReference type="ChEBI" id="CHEBI:15378"/>
        <dbReference type="ChEBI" id="CHEBI:58126"/>
        <dbReference type="ChEBI" id="CHEBI:356416"/>
        <dbReference type="EC" id="4.2.1.24"/>
    </reaction>
</comment>
<evidence type="ECO:0000256" key="2">
    <source>
        <dbReference type="ARBA" id="ARBA00008055"/>
    </source>
</evidence>
<evidence type="ECO:0000256" key="9">
    <source>
        <dbReference type="ARBA" id="ARBA00025628"/>
    </source>
</evidence>
<evidence type="ECO:0000256" key="13">
    <source>
        <dbReference type="RuleBase" id="RU004161"/>
    </source>
</evidence>
<comment type="subunit">
    <text evidence="3">Homooctamer.</text>
</comment>
<dbReference type="Pfam" id="PF00490">
    <property type="entry name" value="ALAD"/>
    <property type="match status" value="1"/>
</dbReference>
<dbReference type="GO" id="GO:0006782">
    <property type="term" value="P:protoporphyrinogen IX biosynthetic process"/>
    <property type="evidence" value="ECO:0007669"/>
    <property type="project" value="UniProtKB-UniPathway"/>
</dbReference>
<dbReference type="AlphaFoldDB" id="A0A849BZH7"/>
<dbReference type="EC" id="4.2.1.24" evidence="4"/>
<proteinExistence type="inferred from homology"/>
<evidence type="ECO:0000256" key="12">
    <source>
        <dbReference type="PIRSR" id="PIRSR001415-3"/>
    </source>
</evidence>
<dbReference type="PANTHER" id="PTHR11458">
    <property type="entry name" value="DELTA-AMINOLEVULINIC ACID DEHYDRATASE"/>
    <property type="match status" value="1"/>
</dbReference>
<feature type="binding site" evidence="12">
    <location>
        <position position="147"/>
    </location>
    <ligand>
        <name>Zn(2+)</name>
        <dbReference type="ChEBI" id="CHEBI:29105"/>
        <note>catalytic</note>
    </ligand>
</feature>
<keyword evidence="16" id="KW-1185">Reference proteome</keyword>
<dbReference type="PRINTS" id="PR00144">
    <property type="entry name" value="DALDHYDRTASE"/>
</dbReference>
<evidence type="ECO:0000256" key="3">
    <source>
        <dbReference type="ARBA" id="ARBA00011823"/>
    </source>
</evidence>
<reference evidence="15 16" key="1">
    <citation type="submission" date="2020-05" db="EMBL/GenBank/DDBJ databases">
        <title>MicrobeNet Type strains.</title>
        <authorList>
            <person name="Nicholson A.C."/>
        </authorList>
    </citation>
    <scope>NUCLEOTIDE SEQUENCE [LARGE SCALE GENOMIC DNA]</scope>
    <source>
        <strain evidence="15 16">JCM 3224</strain>
    </source>
</reference>
<dbReference type="EMBL" id="JABELX010000001">
    <property type="protein sequence ID" value="NNH69057.1"/>
    <property type="molecule type" value="Genomic_DNA"/>
</dbReference>
<evidence type="ECO:0000313" key="15">
    <source>
        <dbReference type="EMBL" id="NNH69057.1"/>
    </source>
</evidence>
<dbReference type="SMART" id="SM01004">
    <property type="entry name" value="ALAD"/>
    <property type="match status" value="1"/>
</dbReference>
<dbReference type="UniPathway" id="UPA00251">
    <property type="reaction ID" value="UER00318"/>
</dbReference>
<dbReference type="GO" id="GO:0005829">
    <property type="term" value="C:cytosol"/>
    <property type="evidence" value="ECO:0007669"/>
    <property type="project" value="TreeGrafter"/>
</dbReference>
<evidence type="ECO:0000256" key="6">
    <source>
        <dbReference type="ARBA" id="ARBA00023133"/>
    </source>
</evidence>
<dbReference type="PANTHER" id="PTHR11458:SF0">
    <property type="entry name" value="DELTA-AMINOLEVULINIC ACID DEHYDRATASE"/>
    <property type="match status" value="1"/>
</dbReference>
<name>A0A849BZH7_9NOCA</name>
<comment type="pathway">
    <text evidence="1">Porphyrin-containing compound metabolism; protoporphyrin-IX biosynthesis; coproporphyrinogen-III from 5-aminolevulinate: step 1/4.</text>
</comment>
<feature type="region of interest" description="Disordered" evidence="14">
    <location>
        <begin position="1"/>
        <end position="20"/>
    </location>
</feature>
<keyword evidence="7" id="KW-0456">Lyase</keyword>
<keyword evidence="12" id="KW-0479">Metal-binding</keyword>
<keyword evidence="6" id="KW-0350">Heme biosynthesis</keyword>
<evidence type="ECO:0000256" key="7">
    <source>
        <dbReference type="ARBA" id="ARBA00023239"/>
    </source>
</evidence>
<feature type="compositionally biased region" description="Polar residues" evidence="14">
    <location>
        <begin position="1"/>
        <end position="12"/>
    </location>
</feature>
<evidence type="ECO:0000256" key="5">
    <source>
        <dbReference type="ARBA" id="ARBA00020771"/>
    </source>
</evidence>
<gene>
    <name evidence="15" type="ORF">HLB23_04080</name>
</gene>
<evidence type="ECO:0000256" key="10">
    <source>
        <dbReference type="ARBA" id="ARBA00032837"/>
    </source>
</evidence>
<evidence type="ECO:0000313" key="16">
    <source>
        <dbReference type="Proteomes" id="UP000586827"/>
    </source>
</evidence>
<dbReference type="SUPFAM" id="SSF51569">
    <property type="entry name" value="Aldolase"/>
    <property type="match status" value="1"/>
</dbReference>
<accession>A0A849BZH7</accession>
<keyword evidence="12" id="KW-0862">Zinc</keyword>
<feature type="binding site" evidence="12">
    <location>
        <position position="137"/>
    </location>
    <ligand>
        <name>Zn(2+)</name>
        <dbReference type="ChEBI" id="CHEBI:29105"/>
        <note>catalytic</note>
    </ligand>
</feature>
<dbReference type="PIRSF" id="PIRSF001415">
    <property type="entry name" value="Porphbilin_synth"/>
    <property type="match status" value="1"/>
</dbReference>
<dbReference type="InterPro" id="IPR001731">
    <property type="entry name" value="ALAD"/>
</dbReference>
<dbReference type="Gene3D" id="3.20.20.70">
    <property type="entry name" value="Aldolase class I"/>
    <property type="match status" value="1"/>
</dbReference>
<comment type="caution">
    <text evidence="15">The sequence shown here is derived from an EMBL/GenBank/DDBJ whole genome shotgun (WGS) entry which is preliminary data.</text>
</comment>
<dbReference type="InterPro" id="IPR013785">
    <property type="entry name" value="Aldolase_TIM"/>
</dbReference>
<evidence type="ECO:0000256" key="14">
    <source>
        <dbReference type="SAM" id="MobiDB-lite"/>
    </source>
</evidence>